<dbReference type="AlphaFoldDB" id="A0A0P8XGQ7"/>
<evidence type="ECO:0000313" key="2">
    <source>
        <dbReference type="Proteomes" id="UP000007801"/>
    </source>
</evidence>
<dbReference type="InParanoid" id="A0A0P8XGQ7"/>
<reference evidence="1 2" key="1">
    <citation type="journal article" date="2007" name="Nature">
        <title>Evolution of genes and genomes on the Drosophila phylogeny.</title>
        <authorList>
            <consortium name="Drosophila 12 Genomes Consortium"/>
            <person name="Clark A.G."/>
            <person name="Eisen M.B."/>
            <person name="Smith D.R."/>
            <person name="Bergman C.M."/>
            <person name="Oliver B."/>
            <person name="Markow T.A."/>
            <person name="Kaufman T.C."/>
            <person name="Kellis M."/>
            <person name="Gelbart W."/>
            <person name="Iyer V.N."/>
            <person name="Pollard D.A."/>
            <person name="Sackton T.B."/>
            <person name="Larracuente A.M."/>
            <person name="Singh N.D."/>
            <person name="Abad J.P."/>
            <person name="Abt D.N."/>
            <person name="Adryan B."/>
            <person name="Aguade M."/>
            <person name="Akashi H."/>
            <person name="Anderson W.W."/>
            <person name="Aquadro C.F."/>
            <person name="Ardell D.H."/>
            <person name="Arguello R."/>
            <person name="Artieri C.G."/>
            <person name="Barbash D.A."/>
            <person name="Barker D."/>
            <person name="Barsanti P."/>
            <person name="Batterham P."/>
            <person name="Batzoglou S."/>
            <person name="Begun D."/>
            <person name="Bhutkar A."/>
            <person name="Blanco E."/>
            <person name="Bosak S.A."/>
            <person name="Bradley R.K."/>
            <person name="Brand A.D."/>
            <person name="Brent M.R."/>
            <person name="Brooks A.N."/>
            <person name="Brown R.H."/>
            <person name="Butlin R.K."/>
            <person name="Caggese C."/>
            <person name="Calvi B.R."/>
            <person name="Bernardo de Carvalho A."/>
            <person name="Caspi A."/>
            <person name="Castrezana S."/>
            <person name="Celniker S.E."/>
            <person name="Chang J.L."/>
            <person name="Chapple C."/>
            <person name="Chatterji S."/>
            <person name="Chinwalla A."/>
            <person name="Civetta A."/>
            <person name="Clifton S.W."/>
            <person name="Comeron J.M."/>
            <person name="Costello J.C."/>
            <person name="Coyne J.A."/>
            <person name="Daub J."/>
            <person name="David R.G."/>
            <person name="Delcher A.L."/>
            <person name="Delehaunty K."/>
            <person name="Do C.B."/>
            <person name="Ebling H."/>
            <person name="Edwards K."/>
            <person name="Eickbush T."/>
            <person name="Evans J.D."/>
            <person name="Filipski A."/>
            <person name="Findeiss S."/>
            <person name="Freyhult E."/>
            <person name="Fulton L."/>
            <person name="Fulton R."/>
            <person name="Garcia A.C."/>
            <person name="Gardiner A."/>
            <person name="Garfield D.A."/>
            <person name="Garvin B.E."/>
            <person name="Gibson G."/>
            <person name="Gilbert D."/>
            <person name="Gnerre S."/>
            <person name="Godfrey J."/>
            <person name="Good R."/>
            <person name="Gotea V."/>
            <person name="Gravely B."/>
            <person name="Greenberg A.J."/>
            <person name="Griffiths-Jones S."/>
            <person name="Gross S."/>
            <person name="Guigo R."/>
            <person name="Gustafson E.A."/>
            <person name="Haerty W."/>
            <person name="Hahn M.W."/>
            <person name="Halligan D.L."/>
            <person name="Halpern A.L."/>
            <person name="Halter G.M."/>
            <person name="Han M.V."/>
            <person name="Heger A."/>
            <person name="Hillier L."/>
            <person name="Hinrichs A.S."/>
            <person name="Holmes I."/>
            <person name="Hoskins R.A."/>
            <person name="Hubisz M.J."/>
            <person name="Hultmark D."/>
            <person name="Huntley M.A."/>
            <person name="Jaffe D.B."/>
            <person name="Jagadeeshan S."/>
            <person name="Jeck W.R."/>
            <person name="Johnson J."/>
            <person name="Jones C.D."/>
            <person name="Jordan W.C."/>
            <person name="Karpen G.H."/>
            <person name="Kataoka E."/>
            <person name="Keightley P.D."/>
            <person name="Kheradpour P."/>
            <person name="Kirkness E.F."/>
            <person name="Koerich L.B."/>
            <person name="Kristiansen K."/>
            <person name="Kudrna D."/>
            <person name="Kulathinal R.J."/>
            <person name="Kumar S."/>
            <person name="Kwok R."/>
            <person name="Lander E."/>
            <person name="Langley C.H."/>
            <person name="Lapoint R."/>
            <person name="Lazzaro B.P."/>
            <person name="Lee S.J."/>
            <person name="Levesque L."/>
            <person name="Li R."/>
            <person name="Lin C.F."/>
            <person name="Lin M.F."/>
            <person name="Lindblad-Toh K."/>
            <person name="Llopart A."/>
            <person name="Long M."/>
            <person name="Low L."/>
            <person name="Lozovsky E."/>
            <person name="Lu J."/>
            <person name="Luo M."/>
            <person name="Machado C.A."/>
            <person name="Makalowski W."/>
            <person name="Marzo M."/>
            <person name="Matsuda M."/>
            <person name="Matzkin L."/>
            <person name="McAllister B."/>
            <person name="McBride C.S."/>
            <person name="McKernan B."/>
            <person name="McKernan K."/>
            <person name="Mendez-Lago M."/>
            <person name="Minx P."/>
            <person name="Mollenhauer M.U."/>
            <person name="Montooth K."/>
            <person name="Mount S.M."/>
            <person name="Mu X."/>
            <person name="Myers E."/>
            <person name="Negre B."/>
            <person name="Newfeld S."/>
            <person name="Nielsen R."/>
            <person name="Noor M.A."/>
            <person name="O'Grady P."/>
            <person name="Pachter L."/>
            <person name="Papaceit M."/>
            <person name="Parisi M.J."/>
            <person name="Parisi M."/>
            <person name="Parts L."/>
            <person name="Pedersen J.S."/>
            <person name="Pesole G."/>
            <person name="Phillippy A.M."/>
            <person name="Ponting C.P."/>
            <person name="Pop M."/>
            <person name="Porcelli D."/>
            <person name="Powell J.R."/>
            <person name="Prohaska S."/>
            <person name="Pruitt K."/>
            <person name="Puig M."/>
            <person name="Quesneville H."/>
            <person name="Ram K.R."/>
            <person name="Rand D."/>
            <person name="Rasmussen M.D."/>
            <person name="Reed L.K."/>
            <person name="Reenan R."/>
            <person name="Reily A."/>
            <person name="Remington K.A."/>
            <person name="Rieger T.T."/>
            <person name="Ritchie M.G."/>
            <person name="Robin C."/>
            <person name="Rogers Y.H."/>
            <person name="Rohde C."/>
            <person name="Rozas J."/>
            <person name="Rubenfield M.J."/>
            <person name="Ruiz A."/>
            <person name="Russo S."/>
            <person name="Salzberg S.L."/>
            <person name="Sanchez-Gracia A."/>
            <person name="Saranga D.J."/>
            <person name="Sato H."/>
            <person name="Schaeffer S.W."/>
            <person name="Schatz M.C."/>
            <person name="Schlenke T."/>
            <person name="Schwartz R."/>
            <person name="Segarra C."/>
            <person name="Singh R.S."/>
            <person name="Sirot L."/>
            <person name="Sirota M."/>
            <person name="Sisneros N.B."/>
            <person name="Smith C.D."/>
            <person name="Smith T.F."/>
            <person name="Spieth J."/>
            <person name="Stage D.E."/>
            <person name="Stark A."/>
            <person name="Stephan W."/>
            <person name="Strausberg R.L."/>
            <person name="Strempel S."/>
            <person name="Sturgill D."/>
            <person name="Sutton G."/>
            <person name="Sutton G.G."/>
            <person name="Tao W."/>
            <person name="Teichmann S."/>
            <person name="Tobari Y.N."/>
            <person name="Tomimura Y."/>
            <person name="Tsolas J.M."/>
            <person name="Valente V.L."/>
            <person name="Venter E."/>
            <person name="Venter J.C."/>
            <person name="Vicario S."/>
            <person name="Vieira F.G."/>
            <person name="Vilella A.J."/>
            <person name="Villasante A."/>
            <person name="Walenz B."/>
            <person name="Wang J."/>
            <person name="Wasserman M."/>
            <person name="Watts T."/>
            <person name="Wilson D."/>
            <person name="Wilson R.K."/>
            <person name="Wing R.A."/>
            <person name="Wolfner M.F."/>
            <person name="Wong A."/>
            <person name="Wong G.K."/>
            <person name="Wu C.I."/>
            <person name="Wu G."/>
            <person name="Yamamoto D."/>
            <person name="Yang H.P."/>
            <person name="Yang S.P."/>
            <person name="Yorke J.A."/>
            <person name="Yoshida K."/>
            <person name="Zdobnov E."/>
            <person name="Zhang P."/>
            <person name="Zhang Y."/>
            <person name="Zimin A.V."/>
            <person name="Baldwin J."/>
            <person name="Abdouelleil A."/>
            <person name="Abdulkadir J."/>
            <person name="Abebe A."/>
            <person name="Abera B."/>
            <person name="Abreu J."/>
            <person name="Acer S.C."/>
            <person name="Aftuck L."/>
            <person name="Alexander A."/>
            <person name="An P."/>
            <person name="Anderson E."/>
            <person name="Anderson S."/>
            <person name="Arachi H."/>
            <person name="Azer M."/>
            <person name="Bachantsang P."/>
            <person name="Barry A."/>
            <person name="Bayul T."/>
            <person name="Berlin A."/>
            <person name="Bessette D."/>
            <person name="Bloom T."/>
            <person name="Blye J."/>
            <person name="Boguslavskiy L."/>
            <person name="Bonnet C."/>
            <person name="Boukhgalter B."/>
            <person name="Bourzgui I."/>
            <person name="Brown A."/>
            <person name="Cahill P."/>
            <person name="Channer S."/>
            <person name="Cheshatsang Y."/>
            <person name="Chuda L."/>
            <person name="Citroen M."/>
            <person name="Collymore A."/>
            <person name="Cooke P."/>
            <person name="Costello M."/>
            <person name="D'Aco K."/>
            <person name="Daza R."/>
            <person name="De Haan G."/>
            <person name="DeGray S."/>
            <person name="DeMaso C."/>
            <person name="Dhargay N."/>
            <person name="Dooley K."/>
            <person name="Dooley E."/>
            <person name="Doricent M."/>
            <person name="Dorje P."/>
            <person name="Dorjee K."/>
            <person name="Dupes A."/>
            <person name="Elong R."/>
            <person name="Falk J."/>
            <person name="Farina A."/>
            <person name="Faro S."/>
            <person name="Ferguson D."/>
            <person name="Fisher S."/>
            <person name="Foley C.D."/>
            <person name="Franke A."/>
            <person name="Friedrich D."/>
            <person name="Gadbois L."/>
            <person name="Gearin G."/>
            <person name="Gearin C.R."/>
            <person name="Giannoukos G."/>
            <person name="Goode T."/>
            <person name="Graham J."/>
            <person name="Grandbois E."/>
            <person name="Grewal S."/>
            <person name="Gyaltsen K."/>
            <person name="Hafez N."/>
            <person name="Hagos B."/>
            <person name="Hall J."/>
            <person name="Henson C."/>
            <person name="Hollinger A."/>
            <person name="Honan T."/>
            <person name="Huard M.D."/>
            <person name="Hughes L."/>
            <person name="Hurhula B."/>
            <person name="Husby M.E."/>
            <person name="Kamat A."/>
            <person name="Kanga B."/>
            <person name="Kashin S."/>
            <person name="Khazanovich D."/>
            <person name="Kisner P."/>
            <person name="Lance K."/>
            <person name="Lara M."/>
            <person name="Lee W."/>
            <person name="Lennon N."/>
            <person name="Letendre F."/>
            <person name="LeVine R."/>
            <person name="Lipovsky A."/>
            <person name="Liu X."/>
            <person name="Liu J."/>
            <person name="Liu S."/>
            <person name="Lokyitsang T."/>
            <person name="Lokyitsang Y."/>
            <person name="Lubonja R."/>
            <person name="Lui A."/>
            <person name="MacDonald P."/>
            <person name="Magnisalis V."/>
            <person name="Maru K."/>
            <person name="Matthews C."/>
            <person name="McCusker W."/>
            <person name="McDonough S."/>
            <person name="Mehta T."/>
            <person name="Meldrim J."/>
            <person name="Meneus L."/>
            <person name="Mihai O."/>
            <person name="Mihalev A."/>
            <person name="Mihova T."/>
            <person name="Mittelman R."/>
            <person name="Mlenga V."/>
            <person name="Montmayeur A."/>
            <person name="Mulrain L."/>
            <person name="Navidi A."/>
            <person name="Naylor J."/>
            <person name="Negash T."/>
            <person name="Nguyen T."/>
            <person name="Nguyen N."/>
            <person name="Nicol R."/>
            <person name="Norbu C."/>
            <person name="Norbu N."/>
            <person name="Novod N."/>
            <person name="O'Neill B."/>
            <person name="Osman S."/>
            <person name="Markiewicz E."/>
            <person name="Oyono O.L."/>
            <person name="Patti C."/>
            <person name="Phunkhang P."/>
            <person name="Pierre F."/>
            <person name="Priest M."/>
            <person name="Raghuraman S."/>
            <person name="Rege F."/>
            <person name="Reyes R."/>
            <person name="Rise C."/>
            <person name="Rogov P."/>
            <person name="Ross K."/>
            <person name="Ryan E."/>
            <person name="Settipalli S."/>
            <person name="Shea T."/>
            <person name="Sherpa N."/>
            <person name="Shi L."/>
            <person name="Shih D."/>
            <person name="Sparrow T."/>
            <person name="Spaulding J."/>
            <person name="Stalker J."/>
            <person name="Stange-Thomann N."/>
            <person name="Stavropoulos S."/>
            <person name="Stone C."/>
            <person name="Strader C."/>
            <person name="Tesfaye S."/>
            <person name="Thomson T."/>
            <person name="Thoulutsang Y."/>
            <person name="Thoulutsang D."/>
            <person name="Topham K."/>
            <person name="Topping I."/>
            <person name="Tsamla T."/>
            <person name="Vassiliev H."/>
            <person name="Vo A."/>
            <person name="Wangchuk T."/>
            <person name="Wangdi T."/>
            <person name="Weiand M."/>
            <person name="Wilkinson J."/>
            <person name="Wilson A."/>
            <person name="Yadav S."/>
            <person name="Young G."/>
            <person name="Yu Q."/>
            <person name="Zembek L."/>
            <person name="Zhong D."/>
            <person name="Zimmer A."/>
            <person name="Zwirko Z."/>
            <person name="Jaffe D.B."/>
            <person name="Alvarez P."/>
            <person name="Brockman W."/>
            <person name="Butler J."/>
            <person name="Chin C."/>
            <person name="Gnerre S."/>
            <person name="Grabherr M."/>
            <person name="Kleber M."/>
            <person name="Mauceli E."/>
            <person name="MacCallum I."/>
        </authorList>
    </citation>
    <scope>NUCLEOTIDE SEQUENCE [LARGE SCALE GENOMIC DNA]</scope>
    <source>
        <strain evidence="2">Tucson 14024-0371.13</strain>
    </source>
</reference>
<gene>
    <name evidence="1" type="primary">Dana\GF26413</name>
    <name evidence="1" type="ORF">GF26413</name>
</gene>
<proteinExistence type="predicted"/>
<dbReference type="KEGG" id="dan:26513822"/>
<protein>
    <submittedName>
        <fullName evidence="1">Uncharacterized protein, isoform B</fullName>
    </submittedName>
</protein>
<evidence type="ECO:0000313" key="1">
    <source>
        <dbReference type="EMBL" id="KPU74088.1"/>
    </source>
</evidence>
<accession>A0A0P8XGQ7</accession>
<organism evidence="1 2">
    <name type="scientific">Drosophila ananassae</name>
    <name type="common">Fruit fly</name>
    <dbReference type="NCBI Taxonomy" id="7217"/>
    <lineage>
        <taxon>Eukaryota</taxon>
        <taxon>Metazoa</taxon>
        <taxon>Ecdysozoa</taxon>
        <taxon>Arthropoda</taxon>
        <taxon>Hexapoda</taxon>
        <taxon>Insecta</taxon>
        <taxon>Pterygota</taxon>
        <taxon>Neoptera</taxon>
        <taxon>Endopterygota</taxon>
        <taxon>Diptera</taxon>
        <taxon>Brachycera</taxon>
        <taxon>Muscomorpha</taxon>
        <taxon>Ephydroidea</taxon>
        <taxon>Drosophilidae</taxon>
        <taxon>Drosophila</taxon>
        <taxon>Sophophora</taxon>
    </lineage>
</organism>
<name>A0A0P8XGQ7_DROAN</name>
<keyword evidence="2" id="KW-1185">Reference proteome</keyword>
<dbReference type="Proteomes" id="UP000007801">
    <property type="component" value="Unassembled WGS sequence"/>
</dbReference>
<dbReference type="EMBL" id="CH902632">
    <property type="protein sequence ID" value="KPU74088.1"/>
    <property type="molecule type" value="Genomic_DNA"/>
</dbReference>
<sequence>MEGNGRSNGSPNYAAKNGRRIRNKEYSMDFKIFNFIKRKLDWKTSNFMDIYIPNYAAENGWRIRNKEYSMDFKIVNFIKRKSDWKTSICMDIHIIIYIFSNKPEKQLERHLRNAGALAGCRHKSSSLQEPACPATK</sequence>